<accession>A0A916DXN2</accession>
<dbReference type="AlphaFoldDB" id="A0A916DXN2"/>
<comment type="caution">
    <text evidence="2">The sequence shown here is derived from an EMBL/GenBank/DDBJ whole genome shotgun (WGS) entry which is preliminary data.</text>
</comment>
<evidence type="ECO:0000256" key="1">
    <source>
        <dbReference type="SAM" id="MobiDB-lite"/>
    </source>
</evidence>
<reference evidence="2" key="1">
    <citation type="submission" date="2020-05" db="EMBL/GenBank/DDBJ databases">
        <authorList>
            <person name="Rincon C."/>
            <person name="Sanders R I."/>
            <person name="Robbins C."/>
            <person name="Chaturvedi A."/>
        </authorList>
    </citation>
    <scope>NUCLEOTIDE SEQUENCE</scope>
    <source>
        <strain evidence="2">CHB12</strain>
    </source>
</reference>
<protein>
    <submittedName>
        <fullName evidence="2">Uncharacterized protein</fullName>
    </submittedName>
</protein>
<dbReference type="Proteomes" id="UP000684084">
    <property type="component" value="Unassembled WGS sequence"/>
</dbReference>
<name>A0A916DXN2_9GLOM</name>
<gene>
    <name evidence="2" type="ORF">CHRIB12_LOCUS311</name>
</gene>
<proteinExistence type="predicted"/>
<feature type="compositionally biased region" description="Basic and acidic residues" evidence="1">
    <location>
        <begin position="1"/>
        <end position="11"/>
    </location>
</feature>
<feature type="region of interest" description="Disordered" evidence="1">
    <location>
        <begin position="1"/>
        <end position="22"/>
    </location>
</feature>
<evidence type="ECO:0000313" key="2">
    <source>
        <dbReference type="EMBL" id="CAB5293972.1"/>
    </source>
</evidence>
<sequence>MQNKFDEKQQTNEEDYFDINNPNIIKHKGHPSKKLQSDVEQSFFKGKYALINSIKIDENVKSSKGRCWSLKALKYGYKREEFTTILAVVNIKN</sequence>
<dbReference type="OrthoDB" id="10275751at2759"/>
<evidence type="ECO:0000313" key="3">
    <source>
        <dbReference type="Proteomes" id="UP000684084"/>
    </source>
</evidence>
<dbReference type="EMBL" id="CAGKOT010000001">
    <property type="protein sequence ID" value="CAB5293972.1"/>
    <property type="molecule type" value="Genomic_DNA"/>
</dbReference>
<organism evidence="2 3">
    <name type="scientific">Rhizophagus irregularis</name>
    <dbReference type="NCBI Taxonomy" id="588596"/>
    <lineage>
        <taxon>Eukaryota</taxon>
        <taxon>Fungi</taxon>
        <taxon>Fungi incertae sedis</taxon>
        <taxon>Mucoromycota</taxon>
        <taxon>Glomeromycotina</taxon>
        <taxon>Glomeromycetes</taxon>
        <taxon>Glomerales</taxon>
        <taxon>Glomeraceae</taxon>
        <taxon>Rhizophagus</taxon>
    </lineage>
</organism>